<gene>
    <name evidence="1" type="ordered locus">AM1_3485</name>
</gene>
<proteinExistence type="predicted"/>
<dbReference type="Pfam" id="PF08846">
    <property type="entry name" value="DUF1816"/>
    <property type="match status" value="1"/>
</dbReference>
<dbReference type="RefSeq" id="WP_012163871.1">
    <property type="nucleotide sequence ID" value="NC_009925.1"/>
</dbReference>
<evidence type="ECO:0000313" key="2">
    <source>
        <dbReference type="Proteomes" id="UP000000268"/>
    </source>
</evidence>
<dbReference type="eggNOG" id="ENOG5033445">
    <property type="taxonomic scope" value="Bacteria"/>
</dbReference>
<dbReference type="AlphaFoldDB" id="B0C177"/>
<accession>B0C177</accession>
<sequence>MFSLTTRHQPWWVHIQTTIPDCQYYFGPFDTIEEAEAHQSGYVEDLVQEQALEIVVKVSRCQPEMLTLCDEEDLYPMDWRDLSPHDRPTVLCHC</sequence>
<protein>
    <recommendedName>
        <fullName evidence="3">DUF1816 domain-containing protein</fullName>
    </recommendedName>
</protein>
<dbReference type="EMBL" id="CP000828">
    <property type="protein sequence ID" value="ABW28475.1"/>
    <property type="molecule type" value="Genomic_DNA"/>
</dbReference>
<dbReference type="STRING" id="329726.AM1_3485"/>
<organism evidence="1 2">
    <name type="scientific">Acaryochloris marina (strain MBIC 11017)</name>
    <dbReference type="NCBI Taxonomy" id="329726"/>
    <lineage>
        <taxon>Bacteria</taxon>
        <taxon>Bacillati</taxon>
        <taxon>Cyanobacteriota</taxon>
        <taxon>Cyanophyceae</taxon>
        <taxon>Acaryochloridales</taxon>
        <taxon>Acaryochloridaceae</taxon>
        <taxon>Acaryochloris</taxon>
    </lineage>
</organism>
<dbReference type="KEGG" id="amr:AM1_3485"/>
<dbReference type="Proteomes" id="UP000000268">
    <property type="component" value="Chromosome"/>
</dbReference>
<dbReference type="InterPro" id="IPR014945">
    <property type="entry name" value="DUF1816"/>
</dbReference>
<evidence type="ECO:0000313" key="1">
    <source>
        <dbReference type="EMBL" id="ABW28475.1"/>
    </source>
</evidence>
<evidence type="ECO:0008006" key="3">
    <source>
        <dbReference type="Google" id="ProtNLM"/>
    </source>
</evidence>
<name>B0C177_ACAM1</name>
<reference evidence="1 2" key="1">
    <citation type="journal article" date="2008" name="Proc. Natl. Acad. Sci. U.S.A.">
        <title>Niche adaptation and genome expansion in the chlorophyll d-producing cyanobacterium Acaryochloris marina.</title>
        <authorList>
            <person name="Swingley W.D."/>
            <person name="Chen M."/>
            <person name="Cheung P.C."/>
            <person name="Conrad A.L."/>
            <person name="Dejesa L.C."/>
            <person name="Hao J."/>
            <person name="Honchak B.M."/>
            <person name="Karbach L.E."/>
            <person name="Kurdoglu A."/>
            <person name="Lahiri S."/>
            <person name="Mastrian S.D."/>
            <person name="Miyashita H."/>
            <person name="Page L."/>
            <person name="Ramakrishna P."/>
            <person name="Satoh S."/>
            <person name="Sattley W.M."/>
            <person name="Shimada Y."/>
            <person name="Taylor H.L."/>
            <person name="Tomo T."/>
            <person name="Tsuchiya T."/>
            <person name="Wang Z.T."/>
            <person name="Raymond J."/>
            <person name="Mimuro M."/>
            <person name="Blankenship R.E."/>
            <person name="Touchman J.W."/>
        </authorList>
    </citation>
    <scope>NUCLEOTIDE SEQUENCE [LARGE SCALE GENOMIC DNA]</scope>
    <source>
        <strain evidence="2">MBIC 11017</strain>
    </source>
</reference>
<keyword evidence="2" id="KW-1185">Reference proteome</keyword>
<dbReference type="OrthoDB" id="560125at2"/>
<dbReference type="HOGENOM" id="CLU_168933_0_0_3"/>